<dbReference type="GO" id="GO:0008083">
    <property type="term" value="F:growth factor activity"/>
    <property type="evidence" value="ECO:0007669"/>
    <property type="project" value="TreeGrafter"/>
</dbReference>
<organism evidence="5 6">
    <name type="scientific">Leptosia nina</name>
    <dbReference type="NCBI Taxonomy" id="320188"/>
    <lineage>
        <taxon>Eukaryota</taxon>
        <taxon>Metazoa</taxon>
        <taxon>Ecdysozoa</taxon>
        <taxon>Arthropoda</taxon>
        <taxon>Hexapoda</taxon>
        <taxon>Insecta</taxon>
        <taxon>Pterygota</taxon>
        <taxon>Neoptera</taxon>
        <taxon>Endopterygota</taxon>
        <taxon>Lepidoptera</taxon>
        <taxon>Glossata</taxon>
        <taxon>Ditrysia</taxon>
        <taxon>Papilionoidea</taxon>
        <taxon>Pieridae</taxon>
        <taxon>Pierinae</taxon>
        <taxon>Leptosia</taxon>
    </lineage>
</organism>
<protein>
    <recommendedName>
        <fullName evidence="4">Spaetzle domain-containing protein</fullName>
    </recommendedName>
</protein>
<feature type="domain" description="Spaetzle" evidence="4">
    <location>
        <begin position="100"/>
        <end position="201"/>
    </location>
</feature>
<proteinExistence type="predicted"/>
<dbReference type="SUPFAM" id="SSF57501">
    <property type="entry name" value="Cystine-knot cytokines"/>
    <property type="match status" value="1"/>
</dbReference>
<comment type="caution">
    <text evidence="5">The sequence shown here is derived from an EMBL/GenBank/DDBJ whole genome shotgun (WGS) entry which is preliminary data.</text>
</comment>
<dbReference type="InterPro" id="IPR052444">
    <property type="entry name" value="Spz/Toll_ligand-like"/>
</dbReference>
<dbReference type="Pfam" id="PF16077">
    <property type="entry name" value="Spaetzle"/>
    <property type="match status" value="1"/>
</dbReference>
<dbReference type="GO" id="GO:0005121">
    <property type="term" value="F:Toll binding"/>
    <property type="evidence" value="ECO:0007669"/>
    <property type="project" value="TreeGrafter"/>
</dbReference>
<gene>
    <name evidence="5" type="ORF">LNINA_LOCUS5583</name>
</gene>
<dbReference type="GO" id="GO:0005615">
    <property type="term" value="C:extracellular space"/>
    <property type="evidence" value="ECO:0007669"/>
    <property type="project" value="UniProtKB-ARBA"/>
</dbReference>
<accession>A0AAV1JBI0</accession>
<evidence type="ECO:0000256" key="3">
    <source>
        <dbReference type="ARBA" id="ARBA00023180"/>
    </source>
</evidence>
<sequence length="208" mass="23539">MVILVKETNYFLHIIFILTMKGPAQGFKIRVPENMEARGMKLNIPEECETLGICENVPDYPEDLASTLLEQLQNKNILLNNDPMKLGLRSRFASDVEEIPLCPSFQKAIYPKAARNRYDEWQFIINTNQTDNGQKFAAEICSAGSHATPEISSCSAIAHFSRKHEGKCIQKYILRKMFALDPTTNTVVEDFFQVPSCCTCIAQNIIDD</sequence>
<keyword evidence="6" id="KW-1185">Reference proteome</keyword>
<keyword evidence="2" id="KW-1015">Disulfide bond</keyword>
<dbReference type="Gene3D" id="2.10.90.10">
    <property type="entry name" value="Cystine-knot cytokines"/>
    <property type="match status" value="1"/>
</dbReference>
<evidence type="ECO:0000313" key="5">
    <source>
        <dbReference type="EMBL" id="CAK1545974.1"/>
    </source>
</evidence>
<dbReference type="PANTHER" id="PTHR23199:SF12">
    <property type="entry name" value="NEUROTROPHIN 1-RELATED"/>
    <property type="match status" value="1"/>
</dbReference>
<evidence type="ECO:0000259" key="4">
    <source>
        <dbReference type="Pfam" id="PF16077"/>
    </source>
</evidence>
<dbReference type="EMBL" id="CAVLEF010000007">
    <property type="protein sequence ID" value="CAK1545974.1"/>
    <property type="molecule type" value="Genomic_DNA"/>
</dbReference>
<evidence type="ECO:0000313" key="6">
    <source>
        <dbReference type="Proteomes" id="UP001497472"/>
    </source>
</evidence>
<dbReference type="AlphaFoldDB" id="A0AAV1JBI0"/>
<evidence type="ECO:0000256" key="2">
    <source>
        <dbReference type="ARBA" id="ARBA00023157"/>
    </source>
</evidence>
<reference evidence="5 6" key="1">
    <citation type="submission" date="2023-11" db="EMBL/GenBank/DDBJ databases">
        <authorList>
            <person name="Okamura Y."/>
        </authorList>
    </citation>
    <scope>NUCLEOTIDE SEQUENCE [LARGE SCALE GENOMIC DNA]</scope>
</reference>
<keyword evidence="1" id="KW-0732">Signal</keyword>
<dbReference type="InterPro" id="IPR029034">
    <property type="entry name" value="Cystine-knot_cytokine"/>
</dbReference>
<keyword evidence="3" id="KW-0325">Glycoprotein</keyword>
<dbReference type="GO" id="GO:0021556">
    <property type="term" value="P:central nervous system formation"/>
    <property type="evidence" value="ECO:0007669"/>
    <property type="project" value="TreeGrafter"/>
</dbReference>
<dbReference type="InterPro" id="IPR032104">
    <property type="entry name" value="Spaetzle"/>
</dbReference>
<dbReference type="GO" id="GO:0045087">
    <property type="term" value="P:innate immune response"/>
    <property type="evidence" value="ECO:0007669"/>
    <property type="project" value="TreeGrafter"/>
</dbReference>
<dbReference type="Proteomes" id="UP001497472">
    <property type="component" value="Unassembled WGS sequence"/>
</dbReference>
<evidence type="ECO:0000256" key="1">
    <source>
        <dbReference type="ARBA" id="ARBA00022729"/>
    </source>
</evidence>
<dbReference type="PANTHER" id="PTHR23199">
    <property type="entry name" value="NEUROTROPHIN 1-RELATED"/>
    <property type="match status" value="1"/>
</dbReference>
<name>A0AAV1JBI0_9NEOP</name>